<comment type="caution">
    <text evidence="2">The sequence shown here is derived from an EMBL/GenBank/DDBJ whole genome shotgun (WGS) entry which is preliminary data.</text>
</comment>
<evidence type="ECO:0000313" key="3">
    <source>
        <dbReference type="Proteomes" id="UP000602198"/>
    </source>
</evidence>
<protein>
    <submittedName>
        <fullName evidence="2">Uncharacterized protein</fullName>
    </submittedName>
</protein>
<evidence type="ECO:0000256" key="1">
    <source>
        <dbReference type="SAM" id="Phobius"/>
    </source>
</evidence>
<name>A0ABS1MDV7_9NOCA</name>
<organism evidence="2 3">
    <name type="scientific">Nocardia acididurans</name>
    <dbReference type="NCBI Taxonomy" id="2802282"/>
    <lineage>
        <taxon>Bacteria</taxon>
        <taxon>Bacillati</taxon>
        <taxon>Actinomycetota</taxon>
        <taxon>Actinomycetes</taxon>
        <taxon>Mycobacteriales</taxon>
        <taxon>Nocardiaceae</taxon>
        <taxon>Nocardia</taxon>
    </lineage>
</organism>
<proteinExistence type="predicted"/>
<sequence length="64" mass="6620">MNEPPGRQLWPVRVVAGAVAAVAIVAGGLAVFLSAGPEHEPEPPTPLPPIMVPLSTTRWLDGAN</sequence>
<keyword evidence="1" id="KW-1133">Transmembrane helix</keyword>
<keyword evidence="1" id="KW-0812">Transmembrane</keyword>
<keyword evidence="1" id="KW-0472">Membrane</keyword>
<dbReference type="EMBL" id="JAERRJ010000013">
    <property type="protein sequence ID" value="MBL1078841.1"/>
    <property type="molecule type" value="Genomic_DNA"/>
</dbReference>
<dbReference type="RefSeq" id="WP_201954710.1">
    <property type="nucleotide sequence ID" value="NZ_JAERRJ010000013.1"/>
</dbReference>
<feature type="transmembrane region" description="Helical" evidence="1">
    <location>
        <begin position="12"/>
        <end position="35"/>
    </location>
</feature>
<gene>
    <name evidence="2" type="ORF">JK358_31005</name>
</gene>
<reference evidence="2 3" key="1">
    <citation type="submission" date="2021-01" db="EMBL/GenBank/DDBJ databases">
        <title>WGS of actinomycetes isolated from Thailand.</title>
        <authorList>
            <person name="Thawai C."/>
        </authorList>
    </citation>
    <scope>NUCLEOTIDE SEQUENCE [LARGE SCALE GENOMIC DNA]</scope>
    <source>
        <strain evidence="2 3">LPG 2</strain>
    </source>
</reference>
<keyword evidence="3" id="KW-1185">Reference proteome</keyword>
<accession>A0ABS1MDV7</accession>
<dbReference type="Proteomes" id="UP000602198">
    <property type="component" value="Unassembled WGS sequence"/>
</dbReference>
<evidence type="ECO:0000313" key="2">
    <source>
        <dbReference type="EMBL" id="MBL1078841.1"/>
    </source>
</evidence>